<dbReference type="RefSeq" id="WP_135415157.1">
    <property type="nucleotide sequence ID" value="NZ_SRLB01000009.1"/>
</dbReference>
<protein>
    <submittedName>
        <fullName evidence="1">Uncharacterized protein</fullName>
    </submittedName>
</protein>
<name>A0A4Z0NR75_9HYPH</name>
<keyword evidence="2" id="KW-1185">Reference proteome</keyword>
<accession>A0A4Z0NR75</accession>
<dbReference type="EMBL" id="SRLB01000009">
    <property type="protein sequence ID" value="TGD98918.1"/>
    <property type="molecule type" value="Genomic_DNA"/>
</dbReference>
<dbReference type="InterPro" id="IPR045680">
    <property type="entry name" value="DUF6200"/>
</dbReference>
<evidence type="ECO:0000313" key="2">
    <source>
        <dbReference type="Proteomes" id="UP000297535"/>
    </source>
</evidence>
<proteinExistence type="predicted"/>
<evidence type="ECO:0000313" key="1">
    <source>
        <dbReference type="EMBL" id="TGD98918.1"/>
    </source>
</evidence>
<gene>
    <name evidence="1" type="ORF">EU555_13465</name>
</gene>
<sequence>MATQPSSVVFETTTHDPATVTVANGAATPAPMLIVDLGKRQSKDKIKKLRKGRGSLVPRIEKVVRELVASGAVAADAQPVVIVVREETPPLWPFS</sequence>
<organism evidence="1 2">
    <name type="scientific">Methylobacterium nonmethylotrophicum</name>
    <dbReference type="NCBI Taxonomy" id="1141884"/>
    <lineage>
        <taxon>Bacteria</taxon>
        <taxon>Pseudomonadati</taxon>
        <taxon>Pseudomonadota</taxon>
        <taxon>Alphaproteobacteria</taxon>
        <taxon>Hyphomicrobiales</taxon>
        <taxon>Methylobacteriaceae</taxon>
        <taxon>Methylobacterium</taxon>
    </lineage>
</organism>
<dbReference type="AlphaFoldDB" id="A0A4Z0NR75"/>
<reference evidence="1 2" key="1">
    <citation type="submission" date="2019-04" db="EMBL/GenBank/DDBJ databases">
        <authorList>
            <person name="Feng G."/>
            <person name="Zhu H."/>
        </authorList>
    </citation>
    <scope>NUCLEOTIDE SEQUENCE [LARGE SCALE GENOMIC DNA]</scope>
    <source>
        <strain evidence="1 2">6HR-1</strain>
    </source>
</reference>
<comment type="caution">
    <text evidence="1">The sequence shown here is derived from an EMBL/GenBank/DDBJ whole genome shotgun (WGS) entry which is preliminary data.</text>
</comment>
<dbReference type="Pfam" id="PF19702">
    <property type="entry name" value="DUF6200"/>
    <property type="match status" value="1"/>
</dbReference>
<dbReference type="Proteomes" id="UP000297535">
    <property type="component" value="Unassembled WGS sequence"/>
</dbReference>